<dbReference type="PANTHER" id="PTHR11002:SF76">
    <property type="entry name" value="CARBONIC ANHYDRASE"/>
    <property type="match status" value="1"/>
</dbReference>
<dbReference type="Gene3D" id="3.40.1050.10">
    <property type="entry name" value="Carbonic anhydrase"/>
    <property type="match status" value="1"/>
</dbReference>
<proteinExistence type="inferred from homology"/>
<accession>Q6SFG6</accession>
<evidence type="ECO:0000256" key="7">
    <source>
        <dbReference type="PIRSR" id="PIRSR601765-1"/>
    </source>
</evidence>
<dbReference type="InterPro" id="IPR036874">
    <property type="entry name" value="Carbonic_anhydrase_sf"/>
</dbReference>
<comment type="cofactor">
    <cofactor evidence="7">
        <name>Zn(2+)</name>
        <dbReference type="ChEBI" id="CHEBI:29105"/>
    </cofactor>
    <text evidence="7">Binds 1 zinc ion per subunit.</text>
</comment>
<evidence type="ECO:0000256" key="4">
    <source>
        <dbReference type="ARBA" id="ARBA00022833"/>
    </source>
</evidence>
<dbReference type="GO" id="GO:0004089">
    <property type="term" value="F:carbonate dehydratase activity"/>
    <property type="evidence" value="ECO:0007669"/>
    <property type="project" value="UniProtKB-EC"/>
</dbReference>
<evidence type="ECO:0000256" key="1">
    <source>
        <dbReference type="ARBA" id="ARBA00006217"/>
    </source>
</evidence>
<feature type="binding site" evidence="7">
    <location>
        <position position="111"/>
    </location>
    <ligand>
        <name>Zn(2+)</name>
        <dbReference type="ChEBI" id="CHEBI:29105"/>
    </ligand>
</feature>
<gene>
    <name evidence="8" type="ORF">MBMO_EBAC000-36A07.96</name>
</gene>
<dbReference type="SUPFAM" id="SSF53056">
    <property type="entry name" value="beta-carbonic anhydrase, cab"/>
    <property type="match status" value="1"/>
</dbReference>
<dbReference type="InterPro" id="IPR015892">
    <property type="entry name" value="Carbonic_anhydrase_CS"/>
</dbReference>
<reference evidence="8" key="1">
    <citation type="submission" date="2003-11" db="EMBL/GenBank/DDBJ databases">
        <authorList>
            <person name="Heidelberg J.F."/>
            <person name="Eisen J.A."/>
            <person name="Nelson W.C."/>
            <person name="DeLong E.F."/>
        </authorList>
    </citation>
    <scope>NUCLEOTIDE SEQUENCE</scope>
</reference>
<evidence type="ECO:0000256" key="5">
    <source>
        <dbReference type="ARBA" id="ARBA00023239"/>
    </source>
</evidence>
<comment type="similarity">
    <text evidence="1">Belongs to the beta-class carbonic anhydrase family.</text>
</comment>
<feature type="binding site" evidence="7">
    <location>
        <position position="58"/>
    </location>
    <ligand>
        <name>Zn(2+)</name>
        <dbReference type="ChEBI" id="CHEBI:29105"/>
    </ligand>
</feature>
<sequence length="213" mass="23613">MSALKKMDRDNLSPQDALDILVQGNKRFIENKQQDKNFSEMREALENIQQPFAAILGCSDSRVAPELIFDQTLGDIFSVRLAGNVACRKAIGSLEYSCKYLGSKIIVVMGHSNCGAVKAACDNFEEGNITEIIKLLQPAVSEETTTLDPERNSKNSQFVANVCFLNVKKQIQNIINQSDILRDLLDKKQIGIIGAVYNFASGQVEFDLLDSTF</sequence>
<protein>
    <recommendedName>
        <fullName evidence="2">carbonic anhydrase</fullName>
        <ecNumber evidence="2">4.2.1.1</ecNumber>
    </recommendedName>
</protein>
<evidence type="ECO:0000313" key="8">
    <source>
        <dbReference type="EMBL" id="AAR38251.1"/>
    </source>
</evidence>
<dbReference type="SMART" id="SM00947">
    <property type="entry name" value="Pro_CA"/>
    <property type="match status" value="1"/>
</dbReference>
<dbReference type="CDD" id="cd03378">
    <property type="entry name" value="beta_CA_cladeC"/>
    <property type="match status" value="1"/>
</dbReference>
<keyword evidence="3 7" id="KW-0479">Metal-binding</keyword>
<keyword evidence="5" id="KW-0456">Lyase</keyword>
<dbReference type="PANTHER" id="PTHR11002">
    <property type="entry name" value="CARBONIC ANHYDRASE"/>
    <property type="match status" value="1"/>
</dbReference>
<dbReference type="AlphaFoldDB" id="Q6SFG6"/>
<dbReference type="EMBL" id="AY458647">
    <property type="protein sequence ID" value="AAR38251.1"/>
    <property type="molecule type" value="Genomic_DNA"/>
</dbReference>
<organism evidence="8">
    <name type="scientific">uncultured marine bacterium 580</name>
    <dbReference type="NCBI Taxonomy" id="257400"/>
    <lineage>
        <taxon>Bacteria</taxon>
        <taxon>environmental samples</taxon>
    </lineage>
</organism>
<dbReference type="Pfam" id="PF00484">
    <property type="entry name" value="Pro_CA"/>
    <property type="match status" value="1"/>
</dbReference>
<dbReference type="PROSITE" id="PS00704">
    <property type="entry name" value="PROK_CO2_ANHYDRASE_1"/>
    <property type="match status" value="1"/>
</dbReference>
<dbReference type="EC" id="4.2.1.1" evidence="2"/>
<dbReference type="GO" id="GO:0008270">
    <property type="term" value="F:zinc ion binding"/>
    <property type="evidence" value="ECO:0007669"/>
    <property type="project" value="InterPro"/>
</dbReference>
<keyword evidence="4 7" id="KW-0862">Zinc</keyword>
<reference evidence="8" key="2">
    <citation type="submission" date="2003-12" db="EMBL/GenBank/DDBJ databases">
        <title>Monterey Bay Coastal Ocean Microbial Observatory environmental clone sequencing.</title>
        <authorList>
            <person name="DeLong E.F."/>
        </authorList>
    </citation>
    <scope>NUCLEOTIDE SEQUENCE</scope>
</reference>
<name>Q6SFG6_9BACT</name>
<evidence type="ECO:0000256" key="2">
    <source>
        <dbReference type="ARBA" id="ARBA00012925"/>
    </source>
</evidence>
<feature type="binding site" evidence="7">
    <location>
        <position position="114"/>
    </location>
    <ligand>
        <name>Zn(2+)</name>
        <dbReference type="ChEBI" id="CHEBI:29105"/>
    </ligand>
</feature>
<comment type="catalytic activity">
    <reaction evidence="6">
        <text>hydrogencarbonate + H(+) = CO2 + H2O</text>
        <dbReference type="Rhea" id="RHEA:10748"/>
        <dbReference type="ChEBI" id="CHEBI:15377"/>
        <dbReference type="ChEBI" id="CHEBI:15378"/>
        <dbReference type="ChEBI" id="CHEBI:16526"/>
        <dbReference type="ChEBI" id="CHEBI:17544"/>
        <dbReference type="EC" id="4.2.1.1"/>
    </reaction>
</comment>
<evidence type="ECO:0000256" key="3">
    <source>
        <dbReference type="ARBA" id="ARBA00022723"/>
    </source>
</evidence>
<feature type="binding site" evidence="7">
    <location>
        <position position="60"/>
    </location>
    <ligand>
        <name>Zn(2+)</name>
        <dbReference type="ChEBI" id="CHEBI:29105"/>
    </ligand>
</feature>
<dbReference type="InterPro" id="IPR001765">
    <property type="entry name" value="Carbonic_anhydrase"/>
</dbReference>
<evidence type="ECO:0000256" key="6">
    <source>
        <dbReference type="ARBA" id="ARBA00048348"/>
    </source>
</evidence>
<dbReference type="GO" id="GO:0015976">
    <property type="term" value="P:carbon utilization"/>
    <property type="evidence" value="ECO:0007669"/>
    <property type="project" value="InterPro"/>
</dbReference>